<dbReference type="EMBL" id="LLXI01000452">
    <property type="protein sequence ID" value="PKY46416.1"/>
    <property type="molecule type" value="Genomic_DNA"/>
</dbReference>
<dbReference type="VEuPathDB" id="FungiDB:FUN_023069"/>
<protein>
    <submittedName>
        <fullName evidence="1">Uncharacterized protein</fullName>
    </submittedName>
</protein>
<dbReference type="AlphaFoldDB" id="A0A2I1GIF0"/>
<sequence>MELIERFLVKLATKVSSSPCCKQTYDELLVALRNIRTLGLPDLLSSNDCFSFSAFWFLQGFIPRDLLTCLMRCSGLSYRSISPIISQTFLKLQHEIYHRLWQPRCKLKIKRDVVKGILPCTLRSYKGPSVQPFHFSTPQVALSLANRPFPPLQTSEWSSLGINWLHSSLV</sequence>
<gene>
    <name evidence="1" type="ORF">RhiirA4_461270</name>
</gene>
<dbReference type="Proteomes" id="UP000234323">
    <property type="component" value="Unassembled WGS sequence"/>
</dbReference>
<name>A0A2I1GIF0_9GLOM</name>
<evidence type="ECO:0000313" key="2">
    <source>
        <dbReference type="Proteomes" id="UP000234323"/>
    </source>
</evidence>
<reference evidence="1 2" key="1">
    <citation type="submission" date="2015-10" db="EMBL/GenBank/DDBJ databases">
        <title>Genome analyses suggest a sexual origin of heterokaryosis in a supposedly ancient asexual fungus.</title>
        <authorList>
            <person name="Ropars J."/>
            <person name="Sedzielewska K."/>
            <person name="Noel J."/>
            <person name="Charron P."/>
            <person name="Farinelli L."/>
            <person name="Marton T."/>
            <person name="Kruger M."/>
            <person name="Pelin A."/>
            <person name="Brachmann A."/>
            <person name="Corradi N."/>
        </authorList>
    </citation>
    <scope>NUCLEOTIDE SEQUENCE [LARGE SCALE GENOMIC DNA]</scope>
    <source>
        <strain evidence="1 2">A4</strain>
    </source>
</reference>
<proteinExistence type="predicted"/>
<organism evidence="1 2">
    <name type="scientific">Rhizophagus irregularis</name>
    <dbReference type="NCBI Taxonomy" id="588596"/>
    <lineage>
        <taxon>Eukaryota</taxon>
        <taxon>Fungi</taxon>
        <taxon>Fungi incertae sedis</taxon>
        <taxon>Mucoromycota</taxon>
        <taxon>Glomeromycotina</taxon>
        <taxon>Glomeromycetes</taxon>
        <taxon>Glomerales</taxon>
        <taxon>Glomeraceae</taxon>
        <taxon>Rhizophagus</taxon>
    </lineage>
</organism>
<evidence type="ECO:0000313" key="1">
    <source>
        <dbReference type="EMBL" id="PKY46416.1"/>
    </source>
</evidence>
<keyword evidence="2" id="KW-1185">Reference proteome</keyword>
<comment type="caution">
    <text evidence="1">The sequence shown here is derived from an EMBL/GenBank/DDBJ whole genome shotgun (WGS) entry which is preliminary data.</text>
</comment>
<accession>A0A2I1GIF0</accession>